<proteinExistence type="predicted"/>
<dbReference type="PANTHER" id="PTHR34679">
    <property type="match status" value="1"/>
</dbReference>
<keyword evidence="1" id="KW-0812">Transmembrane</keyword>
<feature type="transmembrane region" description="Helical" evidence="1">
    <location>
        <begin position="98"/>
        <end position="119"/>
    </location>
</feature>
<evidence type="ECO:0000313" key="3">
    <source>
        <dbReference type="Proteomes" id="UP000236291"/>
    </source>
</evidence>
<protein>
    <submittedName>
        <fullName evidence="2">Uncharacterized protein</fullName>
    </submittedName>
</protein>
<evidence type="ECO:0000313" key="2">
    <source>
        <dbReference type="EMBL" id="PNX56226.1"/>
    </source>
</evidence>
<reference evidence="2 3" key="2">
    <citation type="journal article" date="2017" name="Front. Plant Sci.">
        <title>Gene Classification and Mining of Molecular Markers Useful in Red Clover (Trifolium pratense) Breeding.</title>
        <authorList>
            <person name="Istvanek J."/>
            <person name="Dluhosova J."/>
            <person name="Dluhos P."/>
            <person name="Patkova L."/>
            <person name="Nedelnik J."/>
            <person name="Repkova J."/>
        </authorList>
    </citation>
    <scope>NUCLEOTIDE SEQUENCE [LARGE SCALE GENOMIC DNA]</scope>
    <source>
        <strain evidence="3">cv. Tatra</strain>
        <tissue evidence="2">Young leaves</tissue>
    </source>
</reference>
<sequence>MASTLSLLKLPILPTIIKTRQSASTLKHVPFPSISAKLDIVPTQQKQQLSLDHDQTINTLKHTSLSLTAITLPFLLDTKDALAAGGEFGIFEGRTFALIHPIVLGGLFFYTLYAGYLGWQWRRVRTIQNDINELKKQLKPAPVTPD</sequence>
<dbReference type="InterPro" id="IPR025067">
    <property type="entry name" value="DUF4079"/>
</dbReference>
<organism evidence="2 3">
    <name type="scientific">Trifolium pratense</name>
    <name type="common">Red clover</name>
    <dbReference type="NCBI Taxonomy" id="57577"/>
    <lineage>
        <taxon>Eukaryota</taxon>
        <taxon>Viridiplantae</taxon>
        <taxon>Streptophyta</taxon>
        <taxon>Embryophyta</taxon>
        <taxon>Tracheophyta</taxon>
        <taxon>Spermatophyta</taxon>
        <taxon>Magnoliopsida</taxon>
        <taxon>eudicotyledons</taxon>
        <taxon>Gunneridae</taxon>
        <taxon>Pentapetalae</taxon>
        <taxon>rosids</taxon>
        <taxon>fabids</taxon>
        <taxon>Fabales</taxon>
        <taxon>Fabaceae</taxon>
        <taxon>Papilionoideae</taxon>
        <taxon>50 kb inversion clade</taxon>
        <taxon>NPAAA clade</taxon>
        <taxon>Hologalegina</taxon>
        <taxon>IRL clade</taxon>
        <taxon>Trifolieae</taxon>
        <taxon>Trifolium</taxon>
    </lineage>
</organism>
<dbReference type="ExpressionAtlas" id="A0A2K3JQD3">
    <property type="expression patterns" value="baseline"/>
</dbReference>
<feature type="non-terminal residue" evidence="2">
    <location>
        <position position="146"/>
    </location>
</feature>
<dbReference type="AlphaFoldDB" id="A0A2K3JQD3"/>
<dbReference type="GO" id="GO:0009534">
    <property type="term" value="C:chloroplast thylakoid"/>
    <property type="evidence" value="ECO:0007669"/>
    <property type="project" value="TreeGrafter"/>
</dbReference>
<reference evidence="2 3" key="1">
    <citation type="journal article" date="2014" name="Am. J. Bot.">
        <title>Genome assembly and annotation for red clover (Trifolium pratense; Fabaceae).</title>
        <authorList>
            <person name="Istvanek J."/>
            <person name="Jaros M."/>
            <person name="Krenek A."/>
            <person name="Repkova J."/>
        </authorList>
    </citation>
    <scope>NUCLEOTIDE SEQUENCE [LARGE SCALE GENOMIC DNA]</scope>
    <source>
        <strain evidence="3">cv. Tatra</strain>
        <tissue evidence="2">Young leaves</tissue>
    </source>
</reference>
<keyword evidence="1" id="KW-0472">Membrane</keyword>
<dbReference type="Pfam" id="PF13301">
    <property type="entry name" value="DUF4079"/>
    <property type="match status" value="1"/>
</dbReference>
<comment type="caution">
    <text evidence="2">The sequence shown here is derived from an EMBL/GenBank/DDBJ whole genome shotgun (WGS) entry which is preliminary data.</text>
</comment>
<dbReference type="EMBL" id="ASHM01074112">
    <property type="protein sequence ID" value="PNX56226.1"/>
    <property type="molecule type" value="Genomic_DNA"/>
</dbReference>
<dbReference type="STRING" id="57577.A0A2K3JQD3"/>
<dbReference type="Proteomes" id="UP000236291">
    <property type="component" value="Unassembled WGS sequence"/>
</dbReference>
<accession>A0A2K3JQD3</accession>
<name>A0A2K3JQD3_TRIPR</name>
<gene>
    <name evidence="2" type="ORF">L195_g049772</name>
</gene>
<evidence type="ECO:0000256" key="1">
    <source>
        <dbReference type="SAM" id="Phobius"/>
    </source>
</evidence>
<keyword evidence="1" id="KW-1133">Transmembrane helix</keyword>
<dbReference type="PANTHER" id="PTHR34679:SF2">
    <property type="entry name" value="OS02G0122500 PROTEIN"/>
    <property type="match status" value="1"/>
</dbReference>